<dbReference type="InterPro" id="IPR025836">
    <property type="entry name" value="Zn_knuckle_CX2CX4HX4C"/>
</dbReference>
<dbReference type="Pfam" id="PF14392">
    <property type="entry name" value="zf-CCHC_4"/>
    <property type="match status" value="1"/>
</dbReference>
<sequence length="225" mass="26045">MDDSIAGLSLDDEEDETLQLEVEEPNQEISYGNCLVGVFLTSSVVHFQAMRSTLASVWHPIGGVSISDLERERYLFYFYYEVDAERVMKSGPWNFNSHLLILYRLKPREDHLVVQLHWVDFWVLLYDLPLGFMADSVAHQLLNFIGVFCEYDTVAIQLGHKCIMRIMVKIDVQKPLKRKKRIALKNGDSVFVCFEYKKLTLFCFLCGRLGHGESFCLVRVTQPHT</sequence>
<comment type="caution">
    <text evidence="3">The sequence shown here is derived from an EMBL/GenBank/DDBJ whole genome shotgun (WGS) entry which is preliminary data.</text>
</comment>
<protein>
    <recommendedName>
        <fullName evidence="5">DUF4283 domain-containing protein</fullName>
    </recommendedName>
</protein>
<dbReference type="PANTHER" id="PTHR31286">
    <property type="entry name" value="GLYCINE-RICH CELL WALL STRUCTURAL PROTEIN 1.8-LIKE"/>
    <property type="match status" value="1"/>
</dbReference>
<accession>A0ABR0NV34</accession>
<dbReference type="PANTHER" id="PTHR31286:SF153">
    <property type="entry name" value="DUF4283 DOMAIN PROTEIN"/>
    <property type="match status" value="1"/>
</dbReference>
<proteinExistence type="predicted"/>
<organism evidence="3 4">
    <name type="scientific">Gossypium arboreum</name>
    <name type="common">Tree cotton</name>
    <name type="synonym">Gossypium nanking</name>
    <dbReference type="NCBI Taxonomy" id="29729"/>
    <lineage>
        <taxon>Eukaryota</taxon>
        <taxon>Viridiplantae</taxon>
        <taxon>Streptophyta</taxon>
        <taxon>Embryophyta</taxon>
        <taxon>Tracheophyta</taxon>
        <taxon>Spermatophyta</taxon>
        <taxon>Magnoliopsida</taxon>
        <taxon>eudicotyledons</taxon>
        <taxon>Gunneridae</taxon>
        <taxon>Pentapetalae</taxon>
        <taxon>rosids</taxon>
        <taxon>malvids</taxon>
        <taxon>Malvales</taxon>
        <taxon>Malvaceae</taxon>
        <taxon>Malvoideae</taxon>
        <taxon>Gossypium</taxon>
    </lineage>
</organism>
<dbReference type="Proteomes" id="UP001358586">
    <property type="component" value="Chromosome 9"/>
</dbReference>
<evidence type="ECO:0000313" key="4">
    <source>
        <dbReference type="Proteomes" id="UP001358586"/>
    </source>
</evidence>
<feature type="domain" description="DUF4283" evidence="1">
    <location>
        <begin position="33"/>
        <end position="110"/>
    </location>
</feature>
<gene>
    <name evidence="3" type="ORF">PVK06_032885</name>
</gene>
<dbReference type="Pfam" id="PF14111">
    <property type="entry name" value="DUF4283"/>
    <property type="match status" value="1"/>
</dbReference>
<name>A0ABR0NV34_GOSAR</name>
<evidence type="ECO:0000259" key="1">
    <source>
        <dbReference type="Pfam" id="PF14111"/>
    </source>
</evidence>
<reference evidence="3 4" key="1">
    <citation type="submission" date="2023-03" db="EMBL/GenBank/DDBJ databases">
        <title>WGS of Gossypium arboreum.</title>
        <authorList>
            <person name="Yu D."/>
        </authorList>
    </citation>
    <scope>NUCLEOTIDE SEQUENCE [LARGE SCALE GENOMIC DNA]</scope>
    <source>
        <tissue evidence="3">Leaf</tissue>
    </source>
</reference>
<dbReference type="InterPro" id="IPR025558">
    <property type="entry name" value="DUF4283"/>
</dbReference>
<evidence type="ECO:0000313" key="3">
    <source>
        <dbReference type="EMBL" id="KAK5805232.1"/>
    </source>
</evidence>
<evidence type="ECO:0008006" key="5">
    <source>
        <dbReference type="Google" id="ProtNLM"/>
    </source>
</evidence>
<dbReference type="EMBL" id="JARKNE010000009">
    <property type="protein sequence ID" value="KAK5805232.1"/>
    <property type="molecule type" value="Genomic_DNA"/>
</dbReference>
<evidence type="ECO:0000259" key="2">
    <source>
        <dbReference type="Pfam" id="PF14392"/>
    </source>
</evidence>
<feature type="domain" description="Zinc knuckle CX2CX4HX4C" evidence="2">
    <location>
        <begin position="170"/>
        <end position="217"/>
    </location>
</feature>
<keyword evidence="4" id="KW-1185">Reference proteome</keyword>
<dbReference type="InterPro" id="IPR040256">
    <property type="entry name" value="At4g02000-like"/>
</dbReference>